<name>A0A0C3CJ18_PILCF</name>
<keyword evidence="2" id="KW-1185">Reference proteome</keyword>
<evidence type="ECO:0000313" key="1">
    <source>
        <dbReference type="EMBL" id="KIM89692.1"/>
    </source>
</evidence>
<gene>
    <name evidence="1" type="ORF">PILCRDRAFT_2010</name>
</gene>
<accession>A0A0C3CJ18</accession>
<sequence length="92" mass="10180">MASDDIHEEIETLVSWNYPFKVLSGLKASSTPPGSCEKVVAVASETLLPPDGFIIARQRKRKNYRQVLHAGSIDTGSSQSLDFRMEQSNDLN</sequence>
<protein>
    <submittedName>
        <fullName evidence="1">Uncharacterized protein</fullName>
    </submittedName>
</protein>
<evidence type="ECO:0000313" key="2">
    <source>
        <dbReference type="Proteomes" id="UP000054166"/>
    </source>
</evidence>
<proteinExistence type="predicted"/>
<dbReference type="AlphaFoldDB" id="A0A0C3CJ18"/>
<reference evidence="2" key="2">
    <citation type="submission" date="2015-01" db="EMBL/GenBank/DDBJ databases">
        <title>Evolutionary Origins and Diversification of the Mycorrhizal Mutualists.</title>
        <authorList>
            <consortium name="DOE Joint Genome Institute"/>
            <consortium name="Mycorrhizal Genomics Consortium"/>
            <person name="Kohler A."/>
            <person name="Kuo A."/>
            <person name="Nagy L.G."/>
            <person name="Floudas D."/>
            <person name="Copeland A."/>
            <person name="Barry K.W."/>
            <person name="Cichocki N."/>
            <person name="Veneault-Fourrey C."/>
            <person name="LaButti K."/>
            <person name="Lindquist E.A."/>
            <person name="Lipzen A."/>
            <person name="Lundell T."/>
            <person name="Morin E."/>
            <person name="Murat C."/>
            <person name="Riley R."/>
            <person name="Ohm R."/>
            <person name="Sun H."/>
            <person name="Tunlid A."/>
            <person name="Henrissat B."/>
            <person name="Grigoriev I.V."/>
            <person name="Hibbett D.S."/>
            <person name="Martin F."/>
        </authorList>
    </citation>
    <scope>NUCLEOTIDE SEQUENCE [LARGE SCALE GENOMIC DNA]</scope>
    <source>
        <strain evidence="2">F 1598</strain>
    </source>
</reference>
<dbReference type="InParanoid" id="A0A0C3CJ18"/>
<dbReference type="HOGENOM" id="CLU_2414064_0_0_1"/>
<dbReference type="Proteomes" id="UP000054166">
    <property type="component" value="Unassembled WGS sequence"/>
</dbReference>
<dbReference type="EMBL" id="KN832974">
    <property type="protein sequence ID" value="KIM89692.1"/>
    <property type="molecule type" value="Genomic_DNA"/>
</dbReference>
<reference evidence="1 2" key="1">
    <citation type="submission" date="2014-04" db="EMBL/GenBank/DDBJ databases">
        <authorList>
            <consortium name="DOE Joint Genome Institute"/>
            <person name="Kuo A."/>
            <person name="Tarkka M."/>
            <person name="Buscot F."/>
            <person name="Kohler A."/>
            <person name="Nagy L.G."/>
            <person name="Floudas D."/>
            <person name="Copeland A."/>
            <person name="Barry K.W."/>
            <person name="Cichocki N."/>
            <person name="Veneault-Fourrey C."/>
            <person name="LaButti K."/>
            <person name="Lindquist E.A."/>
            <person name="Lipzen A."/>
            <person name="Lundell T."/>
            <person name="Morin E."/>
            <person name="Murat C."/>
            <person name="Sun H."/>
            <person name="Tunlid A."/>
            <person name="Henrissat B."/>
            <person name="Grigoriev I.V."/>
            <person name="Hibbett D.S."/>
            <person name="Martin F."/>
            <person name="Nordberg H.P."/>
            <person name="Cantor M.N."/>
            <person name="Hua S.X."/>
        </authorList>
    </citation>
    <scope>NUCLEOTIDE SEQUENCE [LARGE SCALE GENOMIC DNA]</scope>
    <source>
        <strain evidence="1 2">F 1598</strain>
    </source>
</reference>
<organism evidence="1 2">
    <name type="scientific">Piloderma croceum (strain F 1598)</name>
    <dbReference type="NCBI Taxonomy" id="765440"/>
    <lineage>
        <taxon>Eukaryota</taxon>
        <taxon>Fungi</taxon>
        <taxon>Dikarya</taxon>
        <taxon>Basidiomycota</taxon>
        <taxon>Agaricomycotina</taxon>
        <taxon>Agaricomycetes</taxon>
        <taxon>Agaricomycetidae</taxon>
        <taxon>Atheliales</taxon>
        <taxon>Atheliaceae</taxon>
        <taxon>Piloderma</taxon>
    </lineage>
</organism>